<dbReference type="OrthoDB" id="7356934at2"/>
<keyword evidence="2" id="KW-1185">Reference proteome</keyword>
<dbReference type="InterPro" id="IPR021955">
    <property type="entry name" value="DUF3572"/>
</dbReference>
<dbReference type="EMBL" id="SMUV01000038">
    <property type="protein sequence ID" value="TDK52355.1"/>
    <property type="molecule type" value="Genomic_DNA"/>
</dbReference>
<dbReference type="Pfam" id="PF12096">
    <property type="entry name" value="DUF3572"/>
    <property type="match status" value="1"/>
</dbReference>
<proteinExistence type="predicted"/>
<reference evidence="1 2" key="1">
    <citation type="submission" date="2019-03" db="EMBL/GenBank/DDBJ databases">
        <title>Ruegeria lutea sp. nov., a novel strain, isolated from marine sediment, the Masan Bay, South Korea.</title>
        <authorList>
            <person name="Kim J."/>
            <person name="Kim D.-Y."/>
            <person name="Lee S.-S."/>
        </authorList>
    </citation>
    <scope>NUCLEOTIDE SEQUENCE [LARGE SCALE GENOMIC DNA]</scope>
    <source>
        <strain evidence="1 2">318-1</strain>
    </source>
</reference>
<protein>
    <submittedName>
        <fullName evidence="1">DUF3572 family protein</fullName>
    </submittedName>
</protein>
<accession>A0A4R5VGQ8</accession>
<evidence type="ECO:0000313" key="2">
    <source>
        <dbReference type="Proteomes" id="UP000295301"/>
    </source>
</evidence>
<organism evidence="1 2">
    <name type="scientific">Antarcticimicrobium luteum</name>
    <dbReference type="NCBI Taxonomy" id="2547397"/>
    <lineage>
        <taxon>Bacteria</taxon>
        <taxon>Pseudomonadati</taxon>
        <taxon>Pseudomonadota</taxon>
        <taxon>Alphaproteobacteria</taxon>
        <taxon>Rhodobacterales</taxon>
        <taxon>Paracoccaceae</taxon>
        <taxon>Antarcticimicrobium</taxon>
    </lineage>
</organism>
<sequence>MSFSVDAAETLALRALAWLVGNEELLPLFLGSTGAGEDELRARAGDPEFLAAVLDFLMMDDAWVVGFCDASNTPYDHPKQARAVLSGGAQVHWT</sequence>
<evidence type="ECO:0000313" key="1">
    <source>
        <dbReference type="EMBL" id="TDK52355.1"/>
    </source>
</evidence>
<gene>
    <name evidence="1" type="ORF">E1832_01745</name>
</gene>
<comment type="caution">
    <text evidence="1">The sequence shown here is derived from an EMBL/GenBank/DDBJ whole genome shotgun (WGS) entry which is preliminary data.</text>
</comment>
<dbReference type="AlphaFoldDB" id="A0A4R5VGQ8"/>
<name>A0A4R5VGQ8_9RHOB</name>
<dbReference type="RefSeq" id="WP_133358022.1">
    <property type="nucleotide sequence ID" value="NZ_SMUV01000038.1"/>
</dbReference>
<dbReference type="Proteomes" id="UP000295301">
    <property type="component" value="Unassembled WGS sequence"/>
</dbReference>